<organism evidence="1">
    <name type="scientific">Palpitomonas bilix</name>
    <dbReference type="NCBI Taxonomy" id="652834"/>
    <lineage>
        <taxon>Eukaryota</taxon>
        <taxon>Eukaryota incertae sedis</taxon>
    </lineage>
</organism>
<dbReference type="EMBL" id="HBIB01023419">
    <property type="protein sequence ID" value="CAE0253134.1"/>
    <property type="molecule type" value="Transcribed_RNA"/>
</dbReference>
<dbReference type="AlphaFoldDB" id="A0A7S3G715"/>
<accession>A0A7S3G715</accession>
<gene>
    <name evidence="1" type="ORF">PBIL07802_LOCUS15368</name>
</gene>
<evidence type="ECO:0000313" key="1">
    <source>
        <dbReference type="EMBL" id="CAE0253134.1"/>
    </source>
</evidence>
<sequence length="157" mass="17354">MSSEAIQRTQENLNNVLMSYGRDSMNEKEAALVAEFEEKKQEQQSIEQGIRRQADQYEEMVAQMLGKGGKKRTEVLSEASKFFGNIFGLRLDQMEASDTVNKSYKAVLAGLGAQVDKIPDISGPLKGLSPLAANTLAKALPEIQARSKKMSERAKSR</sequence>
<name>A0A7S3G715_9EUKA</name>
<reference evidence="1" key="1">
    <citation type="submission" date="2021-01" db="EMBL/GenBank/DDBJ databases">
        <authorList>
            <person name="Corre E."/>
            <person name="Pelletier E."/>
            <person name="Niang G."/>
            <person name="Scheremetjew M."/>
            <person name="Finn R."/>
            <person name="Kale V."/>
            <person name="Holt S."/>
            <person name="Cochrane G."/>
            <person name="Meng A."/>
            <person name="Brown T."/>
            <person name="Cohen L."/>
        </authorList>
    </citation>
    <scope>NUCLEOTIDE SEQUENCE</scope>
    <source>
        <strain evidence="1">NIES-2562</strain>
    </source>
</reference>
<proteinExistence type="predicted"/>
<protein>
    <submittedName>
        <fullName evidence="1">Uncharacterized protein</fullName>
    </submittedName>
</protein>